<evidence type="ECO:0000313" key="4">
    <source>
        <dbReference type="Proteomes" id="UP000035489"/>
    </source>
</evidence>
<dbReference type="SMART" id="SM00450">
    <property type="entry name" value="RHOD"/>
    <property type="match status" value="2"/>
</dbReference>
<name>A0A0H1RHA3_9HYPH</name>
<protein>
    <recommendedName>
        <fullName evidence="2">Rhodanese domain-containing protein</fullName>
    </recommendedName>
</protein>
<dbReference type="InterPro" id="IPR001763">
    <property type="entry name" value="Rhodanese-like_dom"/>
</dbReference>
<dbReference type="InterPro" id="IPR036873">
    <property type="entry name" value="Rhodanese-like_dom_sf"/>
</dbReference>
<dbReference type="CDD" id="cd01448">
    <property type="entry name" value="TST_Repeat_1"/>
    <property type="match status" value="1"/>
</dbReference>
<feature type="domain" description="Rhodanese" evidence="2">
    <location>
        <begin position="17"/>
        <end position="136"/>
    </location>
</feature>
<feature type="domain" description="Rhodanese" evidence="2">
    <location>
        <begin position="167"/>
        <end position="279"/>
    </location>
</feature>
<dbReference type="PROSITE" id="PS50206">
    <property type="entry name" value="RHODANESE_3"/>
    <property type="match status" value="2"/>
</dbReference>
<dbReference type="PANTHER" id="PTHR43855:SF1">
    <property type="entry name" value="THIOSULFATE SULFURTRANSFERASE"/>
    <property type="match status" value="1"/>
</dbReference>
<keyword evidence="1" id="KW-0677">Repeat</keyword>
<dbReference type="SUPFAM" id="SSF52821">
    <property type="entry name" value="Rhodanese/Cell cycle control phosphatase"/>
    <property type="match status" value="2"/>
</dbReference>
<dbReference type="Pfam" id="PF00581">
    <property type="entry name" value="Rhodanese"/>
    <property type="match status" value="2"/>
</dbReference>
<organism evidence="3 4">
    <name type="scientific">Microvirga vignae</name>
    <dbReference type="NCBI Taxonomy" id="1225564"/>
    <lineage>
        <taxon>Bacteria</taxon>
        <taxon>Pseudomonadati</taxon>
        <taxon>Pseudomonadota</taxon>
        <taxon>Alphaproteobacteria</taxon>
        <taxon>Hyphomicrobiales</taxon>
        <taxon>Methylobacteriaceae</taxon>
        <taxon>Microvirga</taxon>
    </lineage>
</organism>
<accession>A0A0H1RHA3</accession>
<dbReference type="Gene3D" id="3.40.250.10">
    <property type="entry name" value="Rhodanese-like domain"/>
    <property type="match status" value="2"/>
</dbReference>
<evidence type="ECO:0000313" key="3">
    <source>
        <dbReference type="EMBL" id="KLK94573.1"/>
    </source>
</evidence>
<evidence type="ECO:0000256" key="1">
    <source>
        <dbReference type="ARBA" id="ARBA00022737"/>
    </source>
</evidence>
<dbReference type="CDD" id="cd01449">
    <property type="entry name" value="TST_Repeat_2"/>
    <property type="match status" value="1"/>
</dbReference>
<dbReference type="EMBL" id="LCYG01000011">
    <property type="protein sequence ID" value="KLK94573.1"/>
    <property type="molecule type" value="Genomic_DNA"/>
</dbReference>
<dbReference type="Proteomes" id="UP000035489">
    <property type="component" value="Unassembled WGS sequence"/>
</dbReference>
<dbReference type="InterPro" id="IPR051126">
    <property type="entry name" value="Thiosulfate_sulfurtransferase"/>
</dbReference>
<keyword evidence="4" id="KW-1185">Reference proteome</keyword>
<dbReference type="OrthoDB" id="9781034at2"/>
<dbReference type="STRING" id="1225564.AA309_03125"/>
<reference evidence="3 4" key="1">
    <citation type="submission" date="2015-05" db="EMBL/GenBank/DDBJ databases">
        <title>Draft genome sequence of Microvirga vignae strain BR3299, a novel nitrogen fixing bacteria isolated from Brazil semi-aired region.</title>
        <authorList>
            <person name="Zilli J.E."/>
            <person name="Passos S.R."/>
            <person name="Leite J."/>
            <person name="Baldani J.I."/>
            <person name="Xavier G.R."/>
            <person name="Rumjaneck N.G."/>
            <person name="Simoes-Araujo J.L."/>
        </authorList>
    </citation>
    <scope>NUCLEOTIDE SEQUENCE [LARGE SCALE GENOMIC DNA]</scope>
    <source>
        <strain evidence="3 4">BR3299</strain>
    </source>
</reference>
<dbReference type="AlphaFoldDB" id="A0A0H1RHA3"/>
<dbReference type="PANTHER" id="PTHR43855">
    <property type="entry name" value="THIOSULFATE SULFURTRANSFERASE"/>
    <property type="match status" value="1"/>
</dbReference>
<sequence length="283" mass="30348">MPVSPLVSIEWLGAHLADPSLLVLDIRSTESGGRVAFEDGHIPRALHSDYATDGWRSVKGGAGGLLPETTQVSALLGRIGVKPEHHVIIVSAGEAPSNFSASARVYWTLKVAGHEQVSILDGGYKAWRDAGKLEETGPSAPAGDDPYPVRPTGNLRAEADVVEKAIAESGATLLDGRSQAQFEGREKSPQVTRAGHLPGAVHLDHSKAFQPGTGRLLPLAELEQLFRRVPSGPVISYCNTGHLASTNWFVLSEVLKRPEVRLYDGSMSEWTQEPTRPVATDES</sequence>
<dbReference type="RefSeq" id="WP_047187521.1">
    <property type="nucleotide sequence ID" value="NZ_LCYG01000011.1"/>
</dbReference>
<comment type="caution">
    <text evidence="3">The sequence shown here is derived from an EMBL/GenBank/DDBJ whole genome shotgun (WGS) entry which is preliminary data.</text>
</comment>
<dbReference type="PATRIC" id="fig|1225564.3.peg.370"/>
<evidence type="ECO:0000259" key="2">
    <source>
        <dbReference type="PROSITE" id="PS50206"/>
    </source>
</evidence>
<gene>
    <name evidence="3" type="ORF">AA309_03125</name>
</gene>
<proteinExistence type="predicted"/>